<name>A0ABS4WJP0_9MICC</name>
<comment type="caution">
    <text evidence="4">The sequence shown here is derived from an EMBL/GenBank/DDBJ whole genome shotgun (WGS) entry which is preliminary data.</text>
</comment>
<dbReference type="InterPro" id="IPR013538">
    <property type="entry name" value="ASHA1/2-like_C"/>
</dbReference>
<feature type="domain" description="Activator of Hsp90 ATPase homologue 1/2-like C-terminal" evidence="3">
    <location>
        <begin position="35"/>
        <end position="150"/>
    </location>
</feature>
<evidence type="ECO:0000313" key="5">
    <source>
        <dbReference type="Proteomes" id="UP000766570"/>
    </source>
</evidence>
<evidence type="ECO:0000256" key="1">
    <source>
        <dbReference type="ARBA" id="ARBA00006817"/>
    </source>
</evidence>
<dbReference type="InterPro" id="IPR023393">
    <property type="entry name" value="START-like_dom_sf"/>
</dbReference>
<gene>
    <name evidence="4" type="ORF">JOF46_004339</name>
</gene>
<evidence type="ECO:0000313" key="4">
    <source>
        <dbReference type="EMBL" id="MBP2376427.1"/>
    </source>
</evidence>
<protein>
    <recommendedName>
        <fullName evidence="3">Activator of Hsp90 ATPase homologue 1/2-like C-terminal domain-containing protein</fullName>
    </recommendedName>
</protein>
<organism evidence="4 5">
    <name type="scientific">Paeniglutamicibacter psychrophenolicus</name>
    <dbReference type="NCBI Taxonomy" id="257454"/>
    <lineage>
        <taxon>Bacteria</taxon>
        <taxon>Bacillati</taxon>
        <taxon>Actinomycetota</taxon>
        <taxon>Actinomycetes</taxon>
        <taxon>Micrococcales</taxon>
        <taxon>Micrococcaceae</taxon>
        <taxon>Paeniglutamicibacter</taxon>
    </lineage>
</organism>
<evidence type="ECO:0000259" key="3">
    <source>
        <dbReference type="Pfam" id="PF08327"/>
    </source>
</evidence>
<comment type="similarity">
    <text evidence="1">Belongs to the AHA1 family.</text>
</comment>
<sequence length="166" mass="18672">MDGLFSHAASANERSSQDGYHLPEHRHTVNVPVSADQAFEGFSEYIHLWWPVSKFSQFGQGSHVTFERGSLLEESEDGDQHLWGKIVHLEAPETIVLDFTLGMETAPPTHVSLEFHEQGSGTEVVLTHDGWAAGEIGQQQYDRYTDWPEVLEYYARFMGAGGHAER</sequence>
<accession>A0ABS4WJP0</accession>
<dbReference type="RefSeq" id="WP_209911378.1">
    <property type="nucleotide sequence ID" value="NZ_BAAAMI010000012.1"/>
</dbReference>
<dbReference type="SUPFAM" id="SSF55961">
    <property type="entry name" value="Bet v1-like"/>
    <property type="match status" value="1"/>
</dbReference>
<dbReference type="Proteomes" id="UP000766570">
    <property type="component" value="Unassembled WGS sequence"/>
</dbReference>
<proteinExistence type="inferred from homology"/>
<reference evidence="4 5" key="1">
    <citation type="submission" date="2021-03" db="EMBL/GenBank/DDBJ databases">
        <title>Sequencing the genomes of 1000 actinobacteria strains.</title>
        <authorList>
            <person name="Klenk H.-P."/>
        </authorList>
    </citation>
    <scope>NUCLEOTIDE SEQUENCE [LARGE SCALE GENOMIC DNA]</scope>
    <source>
        <strain evidence="4 5">DSM 15454</strain>
    </source>
</reference>
<dbReference type="EMBL" id="JAGIOE010000001">
    <property type="protein sequence ID" value="MBP2376427.1"/>
    <property type="molecule type" value="Genomic_DNA"/>
</dbReference>
<dbReference type="Gene3D" id="3.30.530.20">
    <property type="match status" value="1"/>
</dbReference>
<feature type="region of interest" description="Disordered" evidence="2">
    <location>
        <begin position="1"/>
        <end position="23"/>
    </location>
</feature>
<dbReference type="Pfam" id="PF08327">
    <property type="entry name" value="AHSA1"/>
    <property type="match status" value="1"/>
</dbReference>
<keyword evidence="5" id="KW-1185">Reference proteome</keyword>
<evidence type="ECO:0000256" key="2">
    <source>
        <dbReference type="SAM" id="MobiDB-lite"/>
    </source>
</evidence>